<feature type="transmembrane region" description="Helical" evidence="14">
    <location>
        <begin position="290"/>
        <end position="313"/>
    </location>
</feature>
<dbReference type="Gene3D" id="3.30.450.20">
    <property type="entry name" value="PAS domain"/>
    <property type="match status" value="1"/>
</dbReference>
<dbReference type="SMART" id="SM00387">
    <property type="entry name" value="HATPase_c"/>
    <property type="match status" value="1"/>
</dbReference>
<dbReference type="Gene3D" id="3.30.565.10">
    <property type="entry name" value="Histidine kinase-like ATPase, C-terminal domain"/>
    <property type="match status" value="1"/>
</dbReference>
<evidence type="ECO:0000256" key="10">
    <source>
        <dbReference type="ARBA" id="ARBA00022840"/>
    </source>
</evidence>
<dbReference type="GO" id="GO:0005886">
    <property type="term" value="C:plasma membrane"/>
    <property type="evidence" value="ECO:0007669"/>
    <property type="project" value="UniProtKB-SubCell"/>
</dbReference>
<evidence type="ECO:0000256" key="14">
    <source>
        <dbReference type="SAM" id="Phobius"/>
    </source>
</evidence>
<feature type="domain" description="HAMP" evidence="17">
    <location>
        <begin position="314"/>
        <end position="366"/>
    </location>
</feature>
<dbReference type="GO" id="GO:0000155">
    <property type="term" value="F:phosphorelay sensor kinase activity"/>
    <property type="evidence" value="ECO:0007669"/>
    <property type="project" value="InterPro"/>
</dbReference>
<dbReference type="InterPro" id="IPR003594">
    <property type="entry name" value="HATPase_dom"/>
</dbReference>
<keyword evidence="11 14" id="KW-1133">Transmembrane helix</keyword>
<dbReference type="GO" id="GO:0030295">
    <property type="term" value="F:protein kinase activator activity"/>
    <property type="evidence" value="ECO:0007669"/>
    <property type="project" value="TreeGrafter"/>
</dbReference>
<dbReference type="Gene3D" id="1.10.287.130">
    <property type="match status" value="1"/>
</dbReference>
<dbReference type="InterPro" id="IPR003660">
    <property type="entry name" value="HAMP_dom"/>
</dbReference>
<feature type="domain" description="PAS" evidence="16">
    <location>
        <begin position="378"/>
        <end position="423"/>
    </location>
</feature>
<evidence type="ECO:0000256" key="1">
    <source>
        <dbReference type="ARBA" id="ARBA00000085"/>
    </source>
</evidence>
<proteinExistence type="predicted"/>
<evidence type="ECO:0000256" key="4">
    <source>
        <dbReference type="ARBA" id="ARBA00022475"/>
    </source>
</evidence>
<reference evidence="18 19" key="1">
    <citation type="submission" date="2016-09" db="EMBL/GenBank/DDBJ databases">
        <title>Acidihalobacter prosperus V6 (DSM14174).</title>
        <authorList>
            <person name="Khaleque H.N."/>
            <person name="Ramsay J.P."/>
            <person name="Murphy R.J.T."/>
            <person name="Kaksonen A.H."/>
            <person name="Boxall N.J."/>
            <person name="Watkin E.L.J."/>
        </authorList>
    </citation>
    <scope>NUCLEOTIDE SEQUENCE [LARGE SCALE GENOMIC DNA]</scope>
    <source>
        <strain evidence="18 19">V6</strain>
    </source>
</reference>
<dbReference type="InterPro" id="IPR045671">
    <property type="entry name" value="NtrY-like_N"/>
</dbReference>
<dbReference type="InterPro" id="IPR036890">
    <property type="entry name" value="HATPase_C_sf"/>
</dbReference>
<keyword evidence="8" id="KW-0547">Nucleotide-binding</keyword>
<dbReference type="Pfam" id="PF00512">
    <property type="entry name" value="HisKA"/>
    <property type="match status" value="1"/>
</dbReference>
<dbReference type="CDD" id="cd00082">
    <property type="entry name" value="HisKA"/>
    <property type="match status" value="1"/>
</dbReference>
<dbReference type="SUPFAM" id="SSF55874">
    <property type="entry name" value="ATPase domain of HSP90 chaperone/DNA topoisomerase II/histidine kinase"/>
    <property type="match status" value="1"/>
</dbReference>
<dbReference type="Pfam" id="PF02518">
    <property type="entry name" value="HATPase_c"/>
    <property type="match status" value="1"/>
</dbReference>
<dbReference type="RefSeq" id="WP_070073723.1">
    <property type="nucleotide sequence ID" value="NZ_CP017448.1"/>
</dbReference>
<evidence type="ECO:0000259" key="16">
    <source>
        <dbReference type="PROSITE" id="PS50112"/>
    </source>
</evidence>
<dbReference type="InterPro" id="IPR035965">
    <property type="entry name" value="PAS-like_dom_sf"/>
</dbReference>
<keyword evidence="12" id="KW-0902">Two-component regulatory system</keyword>
<keyword evidence="6" id="KW-0808">Transferase</keyword>
<dbReference type="PIRSF" id="PIRSF037532">
    <property type="entry name" value="STHK_NtrY"/>
    <property type="match status" value="1"/>
</dbReference>
<comment type="catalytic activity">
    <reaction evidence="1">
        <text>ATP + protein L-histidine = ADP + protein N-phospho-L-histidine.</text>
        <dbReference type="EC" id="2.7.13.3"/>
    </reaction>
</comment>
<feature type="transmembrane region" description="Helical" evidence="14">
    <location>
        <begin position="12"/>
        <end position="32"/>
    </location>
</feature>
<dbReference type="InterPro" id="IPR004358">
    <property type="entry name" value="Sig_transdc_His_kin-like_C"/>
</dbReference>
<evidence type="ECO:0000256" key="3">
    <source>
        <dbReference type="ARBA" id="ARBA00012438"/>
    </source>
</evidence>
<comment type="subcellular location">
    <subcellularLocation>
        <location evidence="2">Cell membrane</location>
        <topology evidence="2">Multi-pass membrane protein</topology>
    </subcellularLocation>
</comment>
<dbReference type="SUPFAM" id="SSF47384">
    <property type="entry name" value="Homodimeric domain of signal transducing histidine kinase"/>
    <property type="match status" value="1"/>
</dbReference>
<dbReference type="CDD" id="cd06225">
    <property type="entry name" value="HAMP"/>
    <property type="match status" value="1"/>
</dbReference>
<evidence type="ECO:0000259" key="15">
    <source>
        <dbReference type="PROSITE" id="PS50109"/>
    </source>
</evidence>
<dbReference type="AlphaFoldDB" id="A0A1D8KB47"/>
<dbReference type="Pfam" id="PF19312">
    <property type="entry name" value="NtrY_N"/>
    <property type="match status" value="1"/>
</dbReference>
<evidence type="ECO:0000256" key="12">
    <source>
        <dbReference type="ARBA" id="ARBA00023012"/>
    </source>
</evidence>
<evidence type="ECO:0000256" key="7">
    <source>
        <dbReference type="ARBA" id="ARBA00022692"/>
    </source>
</evidence>
<evidence type="ECO:0000256" key="13">
    <source>
        <dbReference type="ARBA" id="ARBA00023136"/>
    </source>
</evidence>
<evidence type="ECO:0000256" key="8">
    <source>
        <dbReference type="ARBA" id="ARBA00022741"/>
    </source>
</evidence>
<dbReference type="InterPro" id="IPR050351">
    <property type="entry name" value="BphY/WalK/GraS-like"/>
</dbReference>
<keyword evidence="13 14" id="KW-0472">Membrane</keyword>
<evidence type="ECO:0000256" key="11">
    <source>
        <dbReference type="ARBA" id="ARBA00022989"/>
    </source>
</evidence>
<sequence>MSAEVKQRLTLRAWPAVVLIALTLLSVLAMSGAVENSTRFSRHYIWLLLFNTAVMLALAVLIGANLFWAIRQARRQEAGARLTLHLVLLFILIALVPVSVVYLFSIRFLDQGIDSWFDVHIERALGDALDLGRGALKERMLELKRQTSNAAEGLSGTSDLRLPVALVNLRAQLRASEVVVFGADDHIIAATTDPPGRVVPSLPPADALRRYRRDGSYAGLEPEGGHRLQIRVLVAIPAPPGSVEALQPPRMLQAVYQVPERTGELASQVQDAYDHYQELAFLRTPLKQSFVLTLSLVLLISILAAVWAALFAARRVIQPIRQLIDAIRLVAGGDLQAKLPLTRTDELGQVARSFNEMTTRLLSGHEETERGRRQLDRQRRYLQTVLEHLSSGVLTIDRNGVLRTANAAAVHILETSLDAFLGRRLADISSNTHLVYGLYQAIAGRLIGFSDSWEQEVELFGENGRKVLICRGAKLPEQPGEAGIGGGSVIVFDDITALIRAQRDAAWGEVARRLAHEVRNPLTPIQLSAERLRRKLMPHVSGGDARMLERSTDTIVQQVESMKQLVNAFSEYARAPMMQLSEVDFNAAVAEVIELYGAHPGVALEFVPGEEVGLLYADPVRLRQLLHNLLKNAVEAVQGKRKGKVGVTTGLVARDDQTFMELRVSDNGSGIPDQLRGQIFEPYVSGKAGGSGLGLAVVKKIVEEHNGTVWAEPGAGGGTCLVVRLPRWRKPMEEL</sequence>
<keyword evidence="10" id="KW-0067">ATP-binding</keyword>
<protein>
    <recommendedName>
        <fullName evidence="3">histidine kinase</fullName>
        <ecNumber evidence="3">2.7.13.3</ecNumber>
    </recommendedName>
</protein>
<feature type="transmembrane region" description="Helical" evidence="14">
    <location>
        <begin position="82"/>
        <end position="104"/>
    </location>
</feature>
<dbReference type="Gene3D" id="6.10.340.10">
    <property type="match status" value="1"/>
</dbReference>
<dbReference type="EC" id="2.7.13.3" evidence="3"/>
<dbReference type="InterPro" id="IPR017232">
    <property type="entry name" value="NtrY"/>
</dbReference>
<keyword evidence="7 14" id="KW-0812">Transmembrane</keyword>
<dbReference type="PANTHER" id="PTHR42878">
    <property type="entry name" value="TWO-COMPONENT HISTIDINE KINASE"/>
    <property type="match status" value="1"/>
</dbReference>
<gene>
    <name evidence="18" type="ORF">BJI67_14995</name>
</gene>
<dbReference type="Pfam" id="PF00672">
    <property type="entry name" value="HAMP"/>
    <property type="match status" value="1"/>
</dbReference>
<evidence type="ECO:0000313" key="19">
    <source>
        <dbReference type="Proteomes" id="UP000095342"/>
    </source>
</evidence>
<dbReference type="SUPFAM" id="SSF55785">
    <property type="entry name" value="PYP-like sensor domain (PAS domain)"/>
    <property type="match status" value="1"/>
</dbReference>
<dbReference type="SMART" id="SM00388">
    <property type="entry name" value="HisKA"/>
    <property type="match status" value="1"/>
</dbReference>
<keyword evidence="5" id="KW-0597">Phosphoprotein</keyword>
<dbReference type="GO" id="GO:0005524">
    <property type="term" value="F:ATP binding"/>
    <property type="evidence" value="ECO:0007669"/>
    <property type="project" value="UniProtKB-KW"/>
</dbReference>
<keyword evidence="19" id="KW-1185">Reference proteome</keyword>
<dbReference type="PROSITE" id="PS50112">
    <property type="entry name" value="PAS"/>
    <property type="match status" value="1"/>
</dbReference>
<keyword evidence="4" id="KW-1003">Cell membrane</keyword>
<dbReference type="SUPFAM" id="SSF158472">
    <property type="entry name" value="HAMP domain-like"/>
    <property type="match status" value="1"/>
</dbReference>
<dbReference type="PANTHER" id="PTHR42878:SF7">
    <property type="entry name" value="SENSOR HISTIDINE KINASE GLRK"/>
    <property type="match status" value="1"/>
</dbReference>
<dbReference type="PROSITE" id="PS50109">
    <property type="entry name" value="HIS_KIN"/>
    <property type="match status" value="1"/>
</dbReference>
<dbReference type="InterPro" id="IPR000014">
    <property type="entry name" value="PAS"/>
</dbReference>
<dbReference type="GO" id="GO:0007234">
    <property type="term" value="P:osmosensory signaling via phosphorelay pathway"/>
    <property type="evidence" value="ECO:0007669"/>
    <property type="project" value="TreeGrafter"/>
</dbReference>
<dbReference type="GO" id="GO:0000156">
    <property type="term" value="F:phosphorelay response regulator activity"/>
    <property type="evidence" value="ECO:0007669"/>
    <property type="project" value="TreeGrafter"/>
</dbReference>
<dbReference type="PRINTS" id="PR00344">
    <property type="entry name" value="BCTRLSENSOR"/>
</dbReference>
<evidence type="ECO:0000313" key="18">
    <source>
        <dbReference type="EMBL" id="AOV18193.1"/>
    </source>
</evidence>
<dbReference type="InterPro" id="IPR003661">
    <property type="entry name" value="HisK_dim/P_dom"/>
</dbReference>
<feature type="domain" description="Histidine kinase" evidence="15">
    <location>
        <begin position="513"/>
        <end position="729"/>
    </location>
</feature>
<feature type="transmembrane region" description="Helical" evidence="14">
    <location>
        <begin position="44"/>
        <end position="70"/>
    </location>
</feature>
<dbReference type="KEGG" id="aaeo:BJI67_14995"/>
<evidence type="ECO:0000256" key="9">
    <source>
        <dbReference type="ARBA" id="ARBA00022777"/>
    </source>
</evidence>
<dbReference type="InterPro" id="IPR036097">
    <property type="entry name" value="HisK_dim/P_sf"/>
</dbReference>
<dbReference type="InterPro" id="IPR005467">
    <property type="entry name" value="His_kinase_dom"/>
</dbReference>
<dbReference type="Proteomes" id="UP000095342">
    <property type="component" value="Chromosome"/>
</dbReference>
<organism evidence="18 19">
    <name type="scientific">Acidihalobacter aeolianus</name>
    <dbReference type="NCBI Taxonomy" id="2792603"/>
    <lineage>
        <taxon>Bacteria</taxon>
        <taxon>Pseudomonadati</taxon>
        <taxon>Pseudomonadota</taxon>
        <taxon>Gammaproteobacteria</taxon>
        <taxon>Chromatiales</taxon>
        <taxon>Ectothiorhodospiraceae</taxon>
        <taxon>Acidihalobacter</taxon>
    </lineage>
</organism>
<dbReference type="PROSITE" id="PS50885">
    <property type="entry name" value="HAMP"/>
    <property type="match status" value="1"/>
</dbReference>
<name>A0A1D8KB47_9GAMM</name>
<dbReference type="EMBL" id="CP017448">
    <property type="protein sequence ID" value="AOV18193.1"/>
    <property type="molecule type" value="Genomic_DNA"/>
</dbReference>
<evidence type="ECO:0000256" key="5">
    <source>
        <dbReference type="ARBA" id="ARBA00022553"/>
    </source>
</evidence>
<evidence type="ECO:0000256" key="2">
    <source>
        <dbReference type="ARBA" id="ARBA00004651"/>
    </source>
</evidence>
<evidence type="ECO:0000259" key="17">
    <source>
        <dbReference type="PROSITE" id="PS50885"/>
    </source>
</evidence>
<evidence type="ECO:0000256" key="6">
    <source>
        <dbReference type="ARBA" id="ARBA00022679"/>
    </source>
</evidence>
<keyword evidence="9" id="KW-0418">Kinase</keyword>
<dbReference type="CDD" id="cd00075">
    <property type="entry name" value="HATPase"/>
    <property type="match status" value="1"/>
</dbReference>
<dbReference type="SMART" id="SM00304">
    <property type="entry name" value="HAMP"/>
    <property type="match status" value="1"/>
</dbReference>
<accession>A0A1D8KB47</accession>